<proteinExistence type="predicted"/>
<evidence type="ECO:0000313" key="2">
    <source>
        <dbReference type="Proteomes" id="UP000507222"/>
    </source>
</evidence>
<gene>
    <name evidence="1" type="ORF">CURHAP_LOCUS5550</name>
</gene>
<sequence length="118" mass="13346">MPNVVTTAGVRGSILDFFNKRKAKEQQKQLDENVKLSTLVTKELRNSLMLGFEVQFLTSSNMRKAKEKQKQLDENVKSLTVVTEELRNNVSITMANVVTAARVGGSILDFFNRRKAKE</sequence>
<protein>
    <submittedName>
        <fullName evidence="1">Uncharacterized protein</fullName>
    </submittedName>
</protein>
<reference evidence="1 2" key="1">
    <citation type="submission" date="2020-05" db="EMBL/GenBank/DDBJ databases">
        <authorList>
            <person name="Campoy J."/>
            <person name="Schneeberger K."/>
            <person name="Spophaly S."/>
        </authorList>
    </citation>
    <scope>NUCLEOTIDE SEQUENCE [LARGE SCALE GENOMIC DNA]</scope>
    <source>
        <strain evidence="1">PruArmRojPasFocal</strain>
    </source>
</reference>
<dbReference type="EMBL" id="CAEKDK010000001">
    <property type="protein sequence ID" value="CAB4264046.1"/>
    <property type="molecule type" value="Genomic_DNA"/>
</dbReference>
<evidence type="ECO:0000313" key="1">
    <source>
        <dbReference type="EMBL" id="CAB4264046.1"/>
    </source>
</evidence>
<accession>A0A6J5TJG7</accession>
<dbReference type="Proteomes" id="UP000507222">
    <property type="component" value="Unassembled WGS sequence"/>
</dbReference>
<name>A0A6J5TJG7_PRUAR</name>
<dbReference type="AlphaFoldDB" id="A0A6J5TJG7"/>
<organism evidence="1 2">
    <name type="scientific">Prunus armeniaca</name>
    <name type="common">Apricot</name>
    <name type="synonym">Armeniaca vulgaris</name>
    <dbReference type="NCBI Taxonomy" id="36596"/>
    <lineage>
        <taxon>Eukaryota</taxon>
        <taxon>Viridiplantae</taxon>
        <taxon>Streptophyta</taxon>
        <taxon>Embryophyta</taxon>
        <taxon>Tracheophyta</taxon>
        <taxon>Spermatophyta</taxon>
        <taxon>Magnoliopsida</taxon>
        <taxon>eudicotyledons</taxon>
        <taxon>Gunneridae</taxon>
        <taxon>Pentapetalae</taxon>
        <taxon>rosids</taxon>
        <taxon>fabids</taxon>
        <taxon>Rosales</taxon>
        <taxon>Rosaceae</taxon>
        <taxon>Amygdaloideae</taxon>
        <taxon>Amygdaleae</taxon>
        <taxon>Prunus</taxon>
    </lineage>
</organism>